<dbReference type="GO" id="GO:0016787">
    <property type="term" value="F:hydrolase activity"/>
    <property type="evidence" value="ECO:0007669"/>
    <property type="project" value="UniProtKB-KW"/>
</dbReference>
<dbReference type="EMBL" id="NXFY01000028">
    <property type="protein sequence ID" value="PHO16960.1"/>
    <property type="molecule type" value="Genomic_DNA"/>
</dbReference>
<dbReference type="PANTHER" id="PTHR43736:SF1">
    <property type="entry name" value="DIHYDRONEOPTERIN TRIPHOSPHATE DIPHOSPHATASE"/>
    <property type="match status" value="1"/>
</dbReference>
<accession>A0A2G1DEU8</accession>
<evidence type="ECO:0000313" key="6">
    <source>
        <dbReference type="Proteomes" id="UP000262712"/>
    </source>
</evidence>
<evidence type="ECO:0000313" key="3">
    <source>
        <dbReference type="EMBL" id="AXX93072.1"/>
    </source>
</evidence>
<evidence type="ECO:0000313" key="5">
    <source>
        <dbReference type="Proteomes" id="UP000221222"/>
    </source>
</evidence>
<dbReference type="KEGG" id="amol:AMOL_2119"/>
<reference evidence="3 6" key="2">
    <citation type="submission" date="2018-08" db="EMBL/GenBank/DDBJ databases">
        <title>Complete genome of the Arcobacter molluscorum type strain LMG 25693.</title>
        <authorList>
            <person name="Miller W.G."/>
            <person name="Yee E."/>
            <person name="Bono J.L."/>
        </authorList>
    </citation>
    <scope>NUCLEOTIDE SEQUENCE [LARGE SCALE GENOMIC DNA]</scope>
    <source>
        <strain evidence="3 6">CECT 7696</strain>
    </source>
</reference>
<reference evidence="4 5" key="1">
    <citation type="submission" date="2017-09" db="EMBL/GenBank/DDBJ databases">
        <title>Arcobacter canalis sp. nov., a new species isolated from a water canal contaminated with urban sewage.</title>
        <authorList>
            <person name="Perez-Cataluna A."/>
            <person name="Salas-Masso N."/>
            <person name="Figueras M.J."/>
        </authorList>
    </citation>
    <scope>NUCLEOTIDE SEQUENCE [LARGE SCALE GENOMIC DNA]</scope>
    <source>
        <strain evidence="4 5">F98-3</strain>
    </source>
</reference>
<evidence type="ECO:0000256" key="1">
    <source>
        <dbReference type="ARBA" id="ARBA00022801"/>
    </source>
</evidence>
<dbReference type="PANTHER" id="PTHR43736">
    <property type="entry name" value="ADP-RIBOSE PYROPHOSPHATASE"/>
    <property type="match status" value="1"/>
</dbReference>
<evidence type="ECO:0000259" key="2">
    <source>
        <dbReference type="PROSITE" id="PS51462"/>
    </source>
</evidence>
<evidence type="ECO:0000313" key="4">
    <source>
        <dbReference type="EMBL" id="PHO16960.1"/>
    </source>
</evidence>
<sequence length="146" mass="16699">MEDYKNKIKTPLLATDGIIKLFDKDEIFQGIVLIERKNPPLGFAIPGGFVDVGEKVEDALKREMKEEVTLDVQIEKLLGVYSDPKRDERFHCVSCTYICKAYGTPKAADDAKNLQIYKLEDIPFDKLAFDHAKILKEFLQEEANLF</sequence>
<dbReference type="AlphaFoldDB" id="A0A2G1DEU8"/>
<dbReference type="InterPro" id="IPR015797">
    <property type="entry name" value="NUDIX_hydrolase-like_dom_sf"/>
</dbReference>
<feature type="domain" description="Nudix hydrolase" evidence="2">
    <location>
        <begin position="11"/>
        <end position="139"/>
    </location>
</feature>
<name>A0A2G1DEU8_9BACT</name>
<protein>
    <submittedName>
        <fullName evidence="3">ADP-ribose pyrophosphatase YjhB, Nudix family</fullName>
    </submittedName>
    <submittedName>
        <fullName evidence="4">NUDIX hydrolase</fullName>
    </submittedName>
</protein>
<dbReference type="Proteomes" id="UP000262712">
    <property type="component" value="Chromosome"/>
</dbReference>
<proteinExistence type="predicted"/>
<dbReference type="Gene3D" id="3.90.79.10">
    <property type="entry name" value="Nucleoside Triphosphate Pyrophosphohydrolase"/>
    <property type="match status" value="1"/>
</dbReference>
<dbReference type="PROSITE" id="PS00893">
    <property type="entry name" value="NUDIX_BOX"/>
    <property type="match status" value="1"/>
</dbReference>
<dbReference type="CDD" id="cd18873">
    <property type="entry name" value="NUDIX_NadM_like"/>
    <property type="match status" value="1"/>
</dbReference>
<dbReference type="Pfam" id="PF00293">
    <property type="entry name" value="NUDIX"/>
    <property type="match status" value="1"/>
</dbReference>
<dbReference type="PROSITE" id="PS51462">
    <property type="entry name" value="NUDIX"/>
    <property type="match status" value="1"/>
</dbReference>
<dbReference type="InterPro" id="IPR000086">
    <property type="entry name" value="NUDIX_hydrolase_dom"/>
</dbReference>
<keyword evidence="1 4" id="KW-0378">Hydrolase</keyword>
<dbReference type="RefSeq" id="WP_099343553.1">
    <property type="nucleotide sequence ID" value="NZ_CP032098.1"/>
</dbReference>
<keyword evidence="5" id="KW-1185">Reference proteome</keyword>
<gene>
    <name evidence="3" type="ORF">AMOL_2119</name>
    <name evidence="4" type="ORF">CPU12_13005</name>
</gene>
<dbReference type="EMBL" id="CP032098">
    <property type="protein sequence ID" value="AXX93072.1"/>
    <property type="molecule type" value="Genomic_DNA"/>
</dbReference>
<dbReference type="Proteomes" id="UP000221222">
    <property type="component" value="Unassembled WGS sequence"/>
</dbReference>
<organism evidence="4 5">
    <name type="scientific">Malaciobacter molluscorum LMG 25693</name>
    <dbReference type="NCBI Taxonomy" id="870501"/>
    <lineage>
        <taxon>Bacteria</taxon>
        <taxon>Pseudomonadati</taxon>
        <taxon>Campylobacterota</taxon>
        <taxon>Epsilonproteobacteria</taxon>
        <taxon>Campylobacterales</taxon>
        <taxon>Arcobacteraceae</taxon>
        <taxon>Malaciobacter</taxon>
    </lineage>
</organism>
<dbReference type="SUPFAM" id="SSF55811">
    <property type="entry name" value="Nudix"/>
    <property type="match status" value="1"/>
</dbReference>
<dbReference type="InterPro" id="IPR020084">
    <property type="entry name" value="NUDIX_hydrolase_CS"/>
</dbReference>